<dbReference type="Proteomes" id="UP000275267">
    <property type="component" value="Unassembled WGS sequence"/>
</dbReference>
<sequence length="235" mass="25182">MEVQPELSLGPGALGVPAGFAAAKSPRSSSSDSDGGAGGGRKRKHFAWEWEEAVSHAGGLELQLGDPLPMDWEQCLDLHVENWKVAGYCVFRKQSIIYVAQSSAELSGRMYYLNRKTMKKSWVRPRSTKEEQGALNLELNISTAPSAFDGKASRVAAADDARSTSNCGIASGGHMVAVPCANCHLLVMLCKASPACPNCKFVQPSSVPPPAMPRRAAPPRRLDAVKPLETLSLLH</sequence>
<feature type="domain" description="WW" evidence="2">
    <location>
        <begin position="107"/>
        <end position="127"/>
    </location>
</feature>
<organism evidence="3 4">
    <name type="scientific">Panicum miliaceum</name>
    <name type="common">Proso millet</name>
    <name type="synonym">Broomcorn millet</name>
    <dbReference type="NCBI Taxonomy" id="4540"/>
    <lineage>
        <taxon>Eukaryota</taxon>
        <taxon>Viridiplantae</taxon>
        <taxon>Streptophyta</taxon>
        <taxon>Embryophyta</taxon>
        <taxon>Tracheophyta</taxon>
        <taxon>Spermatophyta</taxon>
        <taxon>Magnoliopsida</taxon>
        <taxon>Liliopsida</taxon>
        <taxon>Poales</taxon>
        <taxon>Poaceae</taxon>
        <taxon>PACMAD clade</taxon>
        <taxon>Panicoideae</taxon>
        <taxon>Panicodae</taxon>
        <taxon>Paniceae</taxon>
        <taxon>Panicinae</taxon>
        <taxon>Panicum</taxon>
        <taxon>Panicum sect. Panicum</taxon>
    </lineage>
</organism>
<dbReference type="STRING" id="4540.A0A3L6PK32"/>
<proteinExistence type="predicted"/>
<dbReference type="PANTHER" id="PTHR14791">
    <property type="entry name" value="BOMB/KIRA PROTEINS"/>
    <property type="match status" value="1"/>
</dbReference>
<evidence type="ECO:0000256" key="1">
    <source>
        <dbReference type="SAM" id="MobiDB-lite"/>
    </source>
</evidence>
<gene>
    <name evidence="3" type="ORF">C2845_PM18G05550</name>
</gene>
<dbReference type="PANTHER" id="PTHR14791:SF54">
    <property type="entry name" value="OS11G0294400 PROTEIN"/>
    <property type="match status" value="1"/>
</dbReference>
<dbReference type="InterPro" id="IPR051105">
    <property type="entry name" value="WWC/KIBRA_Hippo_Reg"/>
</dbReference>
<evidence type="ECO:0000313" key="4">
    <source>
        <dbReference type="Proteomes" id="UP000275267"/>
    </source>
</evidence>
<feature type="region of interest" description="Disordered" evidence="1">
    <location>
        <begin position="20"/>
        <end position="42"/>
    </location>
</feature>
<accession>A0A3L6PK32</accession>
<dbReference type="InterPro" id="IPR001202">
    <property type="entry name" value="WW_dom"/>
</dbReference>
<feature type="compositionally biased region" description="Low complexity" evidence="1">
    <location>
        <begin position="21"/>
        <end position="34"/>
    </location>
</feature>
<name>A0A3L6PK32_PANMI</name>
<dbReference type="OrthoDB" id="670666at2759"/>
<evidence type="ECO:0000313" key="3">
    <source>
        <dbReference type="EMBL" id="RLM58673.1"/>
    </source>
</evidence>
<reference evidence="4" key="1">
    <citation type="journal article" date="2019" name="Nat. Commun.">
        <title>The genome of broomcorn millet.</title>
        <authorList>
            <person name="Zou C."/>
            <person name="Miki D."/>
            <person name="Li D."/>
            <person name="Tang Q."/>
            <person name="Xiao L."/>
            <person name="Rajput S."/>
            <person name="Deng P."/>
            <person name="Jia W."/>
            <person name="Huang R."/>
            <person name="Zhang M."/>
            <person name="Sun Y."/>
            <person name="Hu J."/>
            <person name="Fu X."/>
            <person name="Schnable P.S."/>
            <person name="Li F."/>
            <person name="Zhang H."/>
            <person name="Feng B."/>
            <person name="Zhu X."/>
            <person name="Liu R."/>
            <person name="Schnable J.C."/>
            <person name="Zhu J.-K."/>
            <person name="Zhang H."/>
        </authorList>
    </citation>
    <scope>NUCLEOTIDE SEQUENCE [LARGE SCALE GENOMIC DNA]</scope>
</reference>
<dbReference type="PROSITE" id="PS50020">
    <property type="entry name" value="WW_DOMAIN_2"/>
    <property type="match status" value="1"/>
</dbReference>
<comment type="caution">
    <text evidence="3">The sequence shown here is derived from an EMBL/GenBank/DDBJ whole genome shotgun (WGS) entry which is preliminary data.</text>
</comment>
<keyword evidence="4" id="KW-1185">Reference proteome</keyword>
<protein>
    <recommendedName>
        <fullName evidence="2">WW domain-containing protein</fullName>
    </recommendedName>
</protein>
<dbReference type="EMBL" id="PQIB02000017">
    <property type="protein sequence ID" value="RLM58673.1"/>
    <property type="molecule type" value="Genomic_DNA"/>
</dbReference>
<evidence type="ECO:0000259" key="2">
    <source>
        <dbReference type="PROSITE" id="PS50020"/>
    </source>
</evidence>
<dbReference type="AlphaFoldDB" id="A0A3L6PK32"/>